<feature type="transmembrane region" description="Helical" evidence="1">
    <location>
        <begin position="54"/>
        <end position="71"/>
    </location>
</feature>
<gene>
    <name evidence="2" type="ORF">HYH03_009290</name>
</gene>
<organism evidence="2 3">
    <name type="scientific">Edaphochlamys debaryana</name>
    <dbReference type="NCBI Taxonomy" id="47281"/>
    <lineage>
        <taxon>Eukaryota</taxon>
        <taxon>Viridiplantae</taxon>
        <taxon>Chlorophyta</taxon>
        <taxon>core chlorophytes</taxon>
        <taxon>Chlorophyceae</taxon>
        <taxon>CS clade</taxon>
        <taxon>Chlamydomonadales</taxon>
        <taxon>Chlamydomonadales incertae sedis</taxon>
        <taxon>Edaphochlamys</taxon>
    </lineage>
</organism>
<accession>A0A836BXB1</accession>
<dbReference type="Proteomes" id="UP000612055">
    <property type="component" value="Unassembled WGS sequence"/>
</dbReference>
<protein>
    <submittedName>
        <fullName evidence="2">Uncharacterized protein</fullName>
    </submittedName>
</protein>
<evidence type="ECO:0000313" key="3">
    <source>
        <dbReference type="Proteomes" id="UP000612055"/>
    </source>
</evidence>
<comment type="caution">
    <text evidence="2">The sequence shown here is derived from an EMBL/GenBank/DDBJ whole genome shotgun (WGS) entry which is preliminary data.</text>
</comment>
<evidence type="ECO:0000256" key="1">
    <source>
        <dbReference type="SAM" id="Phobius"/>
    </source>
</evidence>
<dbReference type="EMBL" id="JAEHOE010000045">
    <property type="protein sequence ID" value="KAG2492340.1"/>
    <property type="molecule type" value="Genomic_DNA"/>
</dbReference>
<sequence>MVAPAKFEDKAWETKTGRNPPATAHMGLYITTTAASIALLGSGPNASKEAKKDALKLLGGVAAVGIARVGYLAARGDARKDMAIAGSVTTLGLATWALARGFKKD</sequence>
<proteinExistence type="predicted"/>
<feature type="transmembrane region" description="Helical" evidence="1">
    <location>
        <begin position="22"/>
        <end position="42"/>
    </location>
</feature>
<feature type="transmembrane region" description="Helical" evidence="1">
    <location>
        <begin position="83"/>
        <end position="102"/>
    </location>
</feature>
<keyword evidence="3" id="KW-1185">Reference proteome</keyword>
<evidence type="ECO:0000313" key="2">
    <source>
        <dbReference type="EMBL" id="KAG2492340.1"/>
    </source>
</evidence>
<reference evidence="2" key="1">
    <citation type="journal article" date="2020" name="bioRxiv">
        <title>Comparative genomics of Chlamydomonas.</title>
        <authorList>
            <person name="Craig R.J."/>
            <person name="Hasan A.R."/>
            <person name="Ness R.W."/>
            <person name="Keightley P.D."/>
        </authorList>
    </citation>
    <scope>NUCLEOTIDE SEQUENCE</scope>
    <source>
        <strain evidence="2">CCAP 11/70</strain>
    </source>
</reference>
<name>A0A836BXB1_9CHLO</name>
<keyword evidence="1" id="KW-0472">Membrane</keyword>
<keyword evidence="1" id="KW-1133">Transmembrane helix</keyword>
<dbReference type="AlphaFoldDB" id="A0A836BXB1"/>
<keyword evidence="1" id="KW-0812">Transmembrane</keyword>